<dbReference type="EMBL" id="JAAGAX010000001">
    <property type="protein sequence ID" value="KAF2323958.1"/>
    <property type="molecule type" value="Genomic_DNA"/>
</dbReference>
<dbReference type="GO" id="GO:0016301">
    <property type="term" value="F:kinase activity"/>
    <property type="evidence" value="ECO:0007669"/>
    <property type="project" value="UniProtKB-KW"/>
</dbReference>
<keyword evidence="2" id="KW-0808">Transferase</keyword>
<evidence type="ECO:0000256" key="6">
    <source>
        <dbReference type="ARBA" id="ARBA00022840"/>
    </source>
</evidence>
<gene>
    <name evidence="9" type="ORF">GH714_004742</name>
</gene>
<proteinExistence type="predicted"/>
<keyword evidence="5" id="KW-0418">Kinase</keyword>
<sequence>MLCVGRGGQGDVGQRIRDEILVLQRNNESKTGMMEEWHQKLHNNSSLDDVIICEALLNYVRCVYWQTLNANGLTKEKLASYDRPIVSEPHFNTHAKEGLIRDLTMYLKTLKAVHSGADLESAIETCLGPSCKSDFTNVERVYSLDGLSQKLRESLNFIRANVADANVASLMEKLLESRIELHPVLLTSTGRAKDLLFLDLALDSAVRTTMERGLKDISFDHLPLILADRSQNYQKKIQPSVQYLGNLLGIKKWVIDIFTEELIRAGSAAILSTLINRFDPILRKIANLGCWQVISPVEVCGFVTSVHELITIQNKVYGKPTVIIANRVTGEEEIPDGVVAVLTPNMPDILSHVSIRARNSKVCFATCFDQNILRNLKLKEGKAISISMKSMNLIISDVDGSNLSLNSSISTSIPRAVTLKRKLFCGKYAISLEEFTAEMVGAKSCNIKFLRERVPSWIKIPISVALTFGAFETILLEDINKAVYDVGGVPFTLDTLEISACEQDSCFYKSVLGGDLTKLRAIQDAIQQMNTPLSLVTGYPSKNIGLYSKQSIIFRSDSNGEDLEGYAGAGLYDSVLMDEEEKVILDYSSDRLMVDKAFQTSIFSKIAEAGKIIEGLCGCPQDIEGVVKDGVIYVVQARPQF</sequence>
<accession>A0A6A6NFN2</accession>
<dbReference type="Gene3D" id="3.30.470.20">
    <property type="entry name" value="ATP-grasp fold, B domain"/>
    <property type="match status" value="1"/>
</dbReference>
<comment type="cofactor">
    <cofactor evidence="1">
        <name>Mg(2+)</name>
        <dbReference type="ChEBI" id="CHEBI:18420"/>
    </cofactor>
</comment>
<evidence type="ECO:0000313" key="9">
    <source>
        <dbReference type="EMBL" id="KAF2323958.1"/>
    </source>
</evidence>
<dbReference type="PANTHER" id="PTHR46999">
    <property type="entry name" value="ALPHA-GLUCAN WATER DIKINASE 1, CHLOROPLASTIC-RELATED"/>
    <property type="match status" value="1"/>
</dbReference>
<comment type="caution">
    <text evidence="9">The sequence shown here is derived from an EMBL/GenBank/DDBJ whole genome shotgun (WGS) entry which is preliminary data.</text>
</comment>
<keyword evidence="4" id="KW-0547">Nucleotide-binding</keyword>
<dbReference type="Pfam" id="PF22973">
    <property type="entry name" value="GWD1_pHisD"/>
    <property type="match status" value="1"/>
</dbReference>
<name>A0A6A6NFN2_HEVBR</name>
<dbReference type="GO" id="GO:0046872">
    <property type="term" value="F:metal ion binding"/>
    <property type="evidence" value="ECO:0007669"/>
    <property type="project" value="UniProtKB-KW"/>
</dbReference>
<dbReference type="SUPFAM" id="SSF56059">
    <property type="entry name" value="Glutathione synthetase ATP-binding domain-like"/>
    <property type="match status" value="1"/>
</dbReference>
<keyword evidence="3" id="KW-0479">Metal-binding</keyword>
<dbReference type="GO" id="GO:0005524">
    <property type="term" value="F:ATP binding"/>
    <property type="evidence" value="ECO:0007669"/>
    <property type="project" value="UniProtKB-KW"/>
</dbReference>
<evidence type="ECO:0000256" key="1">
    <source>
        <dbReference type="ARBA" id="ARBA00001946"/>
    </source>
</evidence>
<evidence type="ECO:0000256" key="4">
    <source>
        <dbReference type="ARBA" id="ARBA00022741"/>
    </source>
</evidence>
<evidence type="ECO:0000256" key="7">
    <source>
        <dbReference type="ARBA" id="ARBA00022842"/>
    </source>
</evidence>
<keyword evidence="10" id="KW-1185">Reference proteome</keyword>
<evidence type="ECO:0000313" key="10">
    <source>
        <dbReference type="Proteomes" id="UP000467840"/>
    </source>
</evidence>
<keyword evidence="7" id="KW-0460">Magnesium</keyword>
<organism evidence="9 10">
    <name type="scientific">Hevea brasiliensis</name>
    <name type="common">Para rubber tree</name>
    <name type="synonym">Siphonia brasiliensis</name>
    <dbReference type="NCBI Taxonomy" id="3981"/>
    <lineage>
        <taxon>Eukaryota</taxon>
        <taxon>Viridiplantae</taxon>
        <taxon>Streptophyta</taxon>
        <taxon>Embryophyta</taxon>
        <taxon>Tracheophyta</taxon>
        <taxon>Spermatophyta</taxon>
        <taxon>Magnoliopsida</taxon>
        <taxon>eudicotyledons</taxon>
        <taxon>Gunneridae</taxon>
        <taxon>Pentapetalae</taxon>
        <taxon>rosids</taxon>
        <taxon>fabids</taxon>
        <taxon>Malpighiales</taxon>
        <taxon>Euphorbiaceae</taxon>
        <taxon>Crotonoideae</taxon>
        <taxon>Micrandreae</taxon>
        <taxon>Hevea</taxon>
    </lineage>
</organism>
<protein>
    <recommendedName>
        <fullName evidence="8">Alpha-glucan water dikinase phosphohistidine-like domain-containing protein</fullName>
    </recommendedName>
</protein>
<dbReference type="AlphaFoldDB" id="A0A6A6NFN2"/>
<reference evidence="9 10" key="1">
    <citation type="journal article" date="2020" name="Mol. Plant">
        <title>The Chromosome-Based Rubber Tree Genome Provides New Insights into Spurge Genome Evolution and Rubber Biosynthesis.</title>
        <authorList>
            <person name="Liu J."/>
            <person name="Shi C."/>
            <person name="Shi C.C."/>
            <person name="Li W."/>
            <person name="Zhang Q.J."/>
            <person name="Zhang Y."/>
            <person name="Li K."/>
            <person name="Lu H.F."/>
            <person name="Shi C."/>
            <person name="Zhu S.T."/>
            <person name="Xiao Z.Y."/>
            <person name="Nan H."/>
            <person name="Yue Y."/>
            <person name="Zhu X.G."/>
            <person name="Wu Y."/>
            <person name="Hong X.N."/>
            <person name="Fan G.Y."/>
            <person name="Tong Y."/>
            <person name="Zhang D."/>
            <person name="Mao C.L."/>
            <person name="Liu Y.L."/>
            <person name="Hao S.J."/>
            <person name="Liu W.Q."/>
            <person name="Lv M.Q."/>
            <person name="Zhang H.B."/>
            <person name="Liu Y."/>
            <person name="Hu-Tang G.R."/>
            <person name="Wang J.P."/>
            <person name="Wang J.H."/>
            <person name="Sun Y.H."/>
            <person name="Ni S.B."/>
            <person name="Chen W.B."/>
            <person name="Zhang X.C."/>
            <person name="Jiao Y.N."/>
            <person name="Eichler E.E."/>
            <person name="Li G.H."/>
            <person name="Liu X."/>
            <person name="Gao L.Z."/>
        </authorList>
    </citation>
    <scope>NUCLEOTIDE SEQUENCE [LARGE SCALE GENOMIC DNA]</scope>
    <source>
        <strain evidence="10">cv. GT1</strain>
        <tissue evidence="9">Leaf</tissue>
    </source>
</reference>
<evidence type="ECO:0000256" key="3">
    <source>
        <dbReference type="ARBA" id="ARBA00022723"/>
    </source>
</evidence>
<dbReference type="PANTHER" id="PTHR46999:SF4">
    <property type="entry name" value="ALPHA-GLUCAN WATER DIKINASE 2"/>
    <property type="match status" value="1"/>
</dbReference>
<dbReference type="InterPro" id="IPR054481">
    <property type="entry name" value="GWD1_pHisD"/>
</dbReference>
<feature type="domain" description="Alpha-glucan water dikinase phosphohistidine-like" evidence="8">
    <location>
        <begin position="290"/>
        <end position="402"/>
    </location>
</feature>
<evidence type="ECO:0000259" key="8">
    <source>
        <dbReference type="Pfam" id="PF22973"/>
    </source>
</evidence>
<evidence type="ECO:0000256" key="5">
    <source>
        <dbReference type="ARBA" id="ARBA00022777"/>
    </source>
</evidence>
<evidence type="ECO:0000256" key="2">
    <source>
        <dbReference type="ARBA" id="ARBA00022679"/>
    </source>
</evidence>
<keyword evidence="6" id="KW-0067">ATP-binding</keyword>
<dbReference type="Proteomes" id="UP000467840">
    <property type="component" value="Chromosome 5"/>
</dbReference>